<evidence type="ECO:0000313" key="15">
    <source>
        <dbReference type="Proteomes" id="UP000662200"/>
    </source>
</evidence>
<dbReference type="SUPFAM" id="SSF54631">
    <property type="entry name" value="CBS-domain pair"/>
    <property type="match status" value="1"/>
</dbReference>
<dbReference type="Pfam" id="PF03471">
    <property type="entry name" value="CorC_HlyC"/>
    <property type="match status" value="1"/>
</dbReference>
<evidence type="ECO:0000313" key="14">
    <source>
        <dbReference type="EMBL" id="GGK41199.1"/>
    </source>
</evidence>
<dbReference type="FunFam" id="3.10.580.10:FF:000002">
    <property type="entry name" value="Magnesium/cobalt efflux protein CorC"/>
    <property type="match status" value="1"/>
</dbReference>
<accession>A0A8J3BQL5</accession>
<comment type="caution">
    <text evidence="14">The sequence shown here is derived from an EMBL/GenBank/DDBJ whole genome shotgun (WGS) entry which is preliminary data.</text>
</comment>
<dbReference type="SMART" id="SM00116">
    <property type="entry name" value="CBS"/>
    <property type="match status" value="2"/>
</dbReference>
<dbReference type="SUPFAM" id="SSF56176">
    <property type="entry name" value="FAD-binding/transporter-associated domain-like"/>
    <property type="match status" value="1"/>
</dbReference>
<dbReference type="PANTHER" id="PTHR22777">
    <property type="entry name" value="HEMOLYSIN-RELATED"/>
    <property type="match status" value="1"/>
</dbReference>
<dbReference type="Gene3D" id="3.30.465.10">
    <property type="match status" value="1"/>
</dbReference>
<dbReference type="SMART" id="SM01091">
    <property type="entry name" value="CorC_HlyC"/>
    <property type="match status" value="1"/>
</dbReference>
<dbReference type="InterPro" id="IPR046342">
    <property type="entry name" value="CBS_dom_sf"/>
</dbReference>
<dbReference type="Pfam" id="PF00571">
    <property type="entry name" value="CBS"/>
    <property type="match status" value="2"/>
</dbReference>
<keyword evidence="5" id="KW-0677">Repeat</keyword>
<evidence type="ECO:0000256" key="5">
    <source>
        <dbReference type="ARBA" id="ARBA00022737"/>
    </source>
</evidence>
<evidence type="ECO:0000256" key="2">
    <source>
        <dbReference type="ARBA" id="ARBA00006337"/>
    </source>
</evidence>
<feature type="transmembrane region" description="Helical" evidence="11">
    <location>
        <begin position="106"/>
        <end position="127"/>
    </location>
</feature>
<dbReference type="InterPro" id="IPR044751">
    <property type="entry name" value="Ion_transp-like_CBS"/>
</dbReference>
<feature type="transmembrane region" description="Helical" evidence="11">
    <location>
        <begin position="77"/>
        <end position="100"/>
    </location>
</feature>
<dbReference type="Pfam" id="PF01595">
    <property type="entry name" value="CNNM"/>
    <property type="match status" value="1"/>
</dbReference>
<dbReference type="Gene3D" id="3.10.580.10">
    <property type="entry name" value="CBS-domain"/>
    <property type="match status" value="1"/>
</dbReference>
<dbReference type="InterPro" id="IPR016169">
    <property type="entry name" value="FAD-bd_PCMH_sub2"/>
</dbReference>
<reference evidence="14" key="1">
    <citation type="journal article" date="2014" name="Int. J. Syst. Evol. Microbiol.">
        <title>Complete genome sequence of Corynebacterium casei LMG S-19264T (=DSM 44701T), isolated from a smear-ripened cheese.</title>
        <authorList>
            <consortium name="US DOE Joint Genome Institute (JGI-PGF)"/>
            <person name="Walter F."/>
            <person name="Albersmeier A."/>
            <person name="Kalinowski J."/>
            <person name="Ruckert C."/>
        </authorList>
    </citation>
    <scope>NUCLEOTIDE SEQUENCE</scope>
    <source>
        <strain evidence="14">JCM 3091</strain>
    </source>
</reference>
<dbReference type="RefSeq" id="WP_189115674.1">
    <property type="nucleotide sequence ID" value="NZ_BMQC01000019.1"/>
</dbReference>
<evidence type="ECO:0000256" key="3">
    <source>
        <dbReference type="ARBA" id="ARBA00022475"/>
    </source>
</evidence>
<feature type="domain" description="CNNM transmembrane" evidence="13">
    <location>
        <begin position="16"/>
        <end position="203"/>
    </location>
</feature>
<dbReference type="InterPro" id="IPR000644">
    <property type="entry name" value="CBS_dom"/>
</dbReference>
<dbReference type="AlphaFoldDB" id="A0A8J3BQL5"/>
<keyword evidence="6 10" id="KW-1133">Transmembrane helix</keyword>
<evidence type="ECO:0000256" key="7">
    <source>
        <dbReference type="ARBA" id="ARBA00023122"/>
    </source>
</evidence>
<keyword evidence="8 10" id="KW-0472">Membrane</keyword>
<keyword evidence="15" id="KW-1185">Reference proteome</keyword>
<evidence type="ECO:0000256" key="11">
    <source>
        <dbReference type="SAM" id="Phobius"/>
    </source>
</evidence>
<keyword evidence="7 9" id="KW-0129">CBS domain</keyword>
<dbReference type="CDD" id="cd04590">
    <property type="entry name" value="CBS_pair_CorC_HlyC_assoc"/>
    <property type="match status" value="1"/>
</dbReference>
<dbReference type="GO" id="GO:0050660">
    <property type="term" value="F:flavin adenine dinucleotide binding"/>
    <property type="evidence" value="ECO:0007669"/>
    <property type="project" value="InterPro"/>
</dbReference>
<name>A0A8J3BQL5_9ACTN</name>
<evidence type="ECO:0000256" key="10">
    <source>
        <dbReference type="PROSITE-ProRule" id="PRU01193"/>
    </source>
</evidence>
<dbReference type="PANTHER" id="PTHR22777:SF32">
    <property type="entry name" value="UPF0053 INNER MEMBRANE PROTEIN YFJD"/>
    <property type="match status" value="1"/>
</dbReference>
<evidence type="ECO:0000256" key="1">
    <source>
        <dbReference type="ARBA" id="ARBA00004651"/>
    </source>
</evidence>
<protein>
    <submittedName>
        <fullName evidence="14">Membrane protein</fullName>
    </submittedName>
</protein>
<evidence type="ECO:0000256" key="8">
    <source>
        <dbReference type="ARBA" id="ARBA00023136"/>
    </source>
</evidence>
<gene>
    <name evidence="14" type="ORF">GCM10010124_37590</name>
</gene>
<dbReference type="PROSITE" id="PS51371">
    <property type="entry name" value="CBS"/>
    <property type="match status" value="2"/>
</dbReference>
<dbReference type="GO" id="GO:0005886">
    <property type="term" value="C:plasma membrane"/>
    <property type="evidence" value="ECO:0007669"/>
    <property type="project" value="UniProtKB-SubCell"/>
</dbReference>
<dbReference type="EMBL" id="BMQC01000019">
    <property type="protein sequence ID" value="GGK41199.1"/>
    <property type="molecule type" value="Genomic_DNA"/>
</dbReference>
<evidence type="ECO:0000256" key="4">
    <source>
        <dbReference type="ARBA" id="ARBA00022692"/>
    </source>
</evidence>
<feature type="domain" description="CBS" evidence="12">
    <location>
        <begin position="222"/>
        <end position="282"/>
    </location>
</feature>
<dbReference type="PROSITE" id="PS51846">
    <property type="entry name" value="CNNM"/>
    <property type="match status" value="1"/>
</dbReference>
<keyword evidence="3" id="KW-1003">Cell membrane</keyword>
<comment type="subcellular location">
    <subcellularLocation>
        <location evidence="1">Cell membrane</location>
        <topology evidence="1">Multi-pass membrane protein</topology>
    </subcellularLocation>
</comment>
<dbReference type="Proteomes" id="UP000662200">
    <property type="component" value="Unassembled WGS sequence"/>
</dbReference>
<evidence type="ECO:0000256" key="6">
    <source>
        <dbReference type="ARBA" id="ARBA00022989"/>
    </source>
</evidence>
<organism evidence="14 15">
    <name type="scientific">Pilimelia terevasa</name>
    <dbReference type="NCBI Taxonomy" id="53372"/>
    <lineage>
        <taxon>Bacteria</taxon>
        <taxon>Bacillati</taxon>
        <taxon>Actinomycetota</taxon>
        <taxon>Actinomycetes</taxon>
        <taxon>Micromonosporales</taxon>
        <taxon>Micromonosporaceae</taxon>
        <taxon>Pilimelia</taxon>
    </lineage>
</organism>
<evidence type="ECO:0000256" key="9">
    <source>
        <dbReference type="PROSITE-ProRule" id="PRU00703"/>
    </source>
</evidence>
<reference evidence="14" key="2">
    <citation type="submission" date="2020-09" db="EMBL/GenBank/DDBJ databases">
        <authorList>
            <person name="Sun Q."/>
            <person name="Ohkuma M."/>
        </authorList>
    </citation>
    <scope>NUCLEOTIDE SEQUENCE</scope>
    <source>
        <strain evidence="14">JCM 3091</strain>
    </source>
</reference>
<comment type="similarity">
    <text evidence="2">Belongs to the UPF0053 family.</text>
</comment>
<keyword evidence="4 10" id="KW-0812">Transmembrane</keyword>
<evidence type="ECO:0000259" key="12">
    <source>
        <dbReference type="PROSITE" id="PS51371"/>
    </source>
</evidence>
<feature type="domain" description="CBS" evidence="12">
    <location>
        <begin position="288"/>
        <end position="345"/>
    </location>
</feature>
<feature type="transmembrane region" description="Helical" evidence="11">
    <location>
        <begin position="23"/>
        <end position="47"/>
    </location>
</feature>
<dbReference type="InterPro" id="IPR036318">
    <property type="entry name" value="FAD-bd_PCMH-like_sf"/>
</dbReference>
<proteinExistence type="inferred from homology"/>
<sequence>MTGWSAVPLPVELPDAQLPDAQLLLSAAGLVVLAGVFAMSEAALGAVSEARAAELVRHGARGARALRAVAADRARHLNLLLLLRLLCELTATTLVALVAVDSFGAGWQAALVTAGAMTVVSFVVVGVGPRTIGRQHAYAVGQGIAPVVRWLGRVLNPLASLLIVIGNAVTPGKGFREGPFASQVELRELVDLAEERGVVEHGERQMIHSVFALGDTIAREVMVPRTEMVWIESDKSLEQALTLFLRSGFSRIPVVGEGVDDVLGLLYLKDVIRRTNNGAADGATVGDLMREASFTPESKPVDDLLSEMQAARTHQVVVIDEYGGTAGLITIEDILEEIVGEITDEYDVERPPVERLADGAVRVTARLPIEDLGELFDVELPAEEVETVGGLLAQQLGRVPIPGATTDVAGLRLVAEGTAGRRNRIDTVLARRIADGDPALSAPVPAPS</sequence>
<dbReference type="InterPro" id="IPR002550">
    <property type="entry name" value="CNNM"/>
</dbReference>
<evidence type="ECO:0000259" key="13">
    <source>
        <dbReference type="PROSITE" id="PS51846"/>
    </source>
</evidence>
<dbReference type="InterPro" id="IPR005170">
    <property type="entry name" value="Transptr-assoc_dom"/>
</dbReference>